<evidence type="ECO:0000259" key="3">
    <source>
        <dbReference type="PROSITE" id="PS51186"/>
    </source>
</evidence>
<dbReference type="GO" id="GO:0016747">
    <property type="term" value="F:acyltransferase activity, transferring groups other than amino-acyl groups"/>
    <property type="evidence" value="ECO:0007669"/>
    <property type="project" value="InterPro"/>
</dbReference>
<dbReference type="InterPro" id="IPR050832">
    <property type="entry name" value="Bact_Acetyltransf"/>
</dbReference>
<dbReference type="InterPro" id="IPR056935">
    <property type="entry name" value="Rv0428c-like_C"/>
</dbReference>
<dbReference type="CDD" id="cd04301">
    <property type="entry name" value="NAT_SF"/>
    <property type="match status" value="1"/>
</dbReference>
<proteinExistence type="predicted"/>
<sequence>MATTGADVGQPAVESFERAGLLAWPGIDVEWDGAWVRRAANGYTKRANSLQCFDPADGHEADRRLAEAVDWFTRRNLPPVVRTTPLESPALTAALDAANWRRIDLSHLYAMPLTPKQPDPSGTILDLADPLFLAAQRNLQHYQPDQMHKLQALLASMTVPACGIVLEREGNVVASGLMAIADGILITGNVITDPARRRQGLAADMMRTGLAWAHDKGANIAALNVQADNAAAKALYASLGFTRQYDYSYRIPGGPA</sequence>
<dbReference type="SUPFAM" id="SSF55729">
    <property type="entry name" value="Acyl-CoA N-acyltransferases (Nat)"/>
    <property type="match status" value="1"/>
</dbReference>
<dbReference type="InterPro" id="IPR000182">
    <property type="entry name" value="GNAT_dom"/>
</dbReference>
<comment type="caution">
    <text evidence="4">The sequence shown here is derived from an EMBL/GenBank/DDBJ whole genome shotgun (WGS) entry which is preliminary data.</text>
</comment>
<keyword evidence="5" id="KW-1185">Reference proteome</keyword>
<dbReference type="PROSITE" id="PS51186">
    <property type="entry name" value="GNAT"/>
    <property type="match status" value="1"/>
</dbReference>
<dbReference type="Proteomes" id="UP000438106">
    <property type="component" value="Unassembled WGS sequence"/>
</dbReference>
<dbReference type="PANTHER" id="PTHR43877">
    <property type="entry name" value="AMINOALKYLPHOSPHONATE N-ACETYLTRANSFERASE-RELATED-RELATED"/>
    <property type="match status" value="1"/>
</dbReference>
<evidence type="ECO:0000256" key="2">
    <source>
        <dbReference type="ARBA" id="ARBA00023315"/>
    </source>
</evidence>
<accession>A0A7X3FRJ5</accession>
<dbReference type="InterPro" id="IPR016181">
    <property type="entry name" value="Acyl_CoA_acyltransferase"/>
</dbReference>
<name>A0A7X3FRJ5_9HYPH</name>
<feature type="domain" description="N-acetyltransferase" evidence="3">
    <location>
        <begin position="111"/>
        <end position="256"/>
    </location>
</feature>
<evidence type="ECO:0000313" key="5">
    <source>
        <dbReference type="Proteomes" id="UP000438106"/>
    </source>
</evidence>
<evidence type="ECO:0000313" key="4">
    <source>
        <dbReference type="EMBL" id="MVS99492.1"/>
    </source>
</evidence>
<keyword evidence="1 4" id="KW-0808">Transferase</keyword>
<dbReference type="Gene3D" id="3.40.630.30">
    <property type="match status" value="1"/>
</dbReference>
<reference evidence="4 5" key="1">
    <citation type="submission" date="2019-12" db="EMBL/GenBank/DDBJ databases">
        <title>Devosia maris sp. nov., isolated from the deep seawater.</title>
        <authorList>
            <person name="Liu Y."/>
        </authorList>
    </citation>
    <scope>NUCLEOTIDE SEQUENCE [LARGE SCALE GENOMIC DNA]</scope>
    <source>
        <strain evidence="4 5">L53-10-65</strain>
    </source>
</reference>
<dbReference type="Pfam" id="PF24553">
    <property type="entry name" value="Rv0428c_C"/>
    <property type="match status" value="1"/>
</dbReference>
<keyword evidence="2" id="KW-0012">Acyltransferase</keyword>
<organism evidence="4 5">
    <name type="scientific">Devosia marina</name>
    <dbReference type="NCBI Taxonomy" id="2683198"/>
    <lineage>
        <taxon>Bacteria</taxon>
        <taxon>Pseudomonadati</taxon>
        <taxon>Pseudomonadota</taxon>
        <taxon>Alphaproteobacteria</taxon>
        <taxon>Hyphomicrobiales</taxon>
        <taxon>Devosiaceae</taxon>
        <taxon>Devosia</taxon>
    </lineage>
</organism>
<protein>
    <submittedName>
        <fullName evidence="4">GNAT family N-acetyltransferase</fullName>
    </submittedName>
</protein>
<gene>
    <name evidence="4" type="ORF">GO014_10705</name>
</gene>
<dbReference type="AlphaFoldDB" id="A0A7X3FRJ5"/>
<dbReference type="EMBL" id="WQRF01000002">
    <property type="protein sequence ID" value="MVS99492.1"/>
    <property type="molecule type" value="Genomic_DNA"/>
</dbReference>
<evidence type="ECO:0000256" key="1">
    <source>
        <dbReference type="ARBA" id="ARBA00022679"/>
    </source>
</evidence>